<accession>A0A841FU89</accession>
<keyword evidence="2" id="KW-0418">Kinase</keyword>
<reference evidence="2 3" key="1">
    <citation type="submission" date="2020-08" db="EMBL/GenBank/DDBJ databases">
        <title>Genomic Encyclopedia of Type Strains, Phase IV (KMG-IV): sequencing the most valuable type-strain genomes for metagenomic binning, comparative biology and taxonomic classification.</title>
        <authorList>
            <person name="Goeker M."/>
        </authorList>
    </citation>
    <scope>NUCLEOTIDE SEQUENCE [LARGE SCALE GENOMIC DNA]</scope>
    <source>
        <strain evidence="2 3">YIM 65646</strain>
    </source>
</reference>
<dbReference type="SUPFAM" id="SSF53067">
    <property type="entry name" value="Actin-like ATPase domain"/>
    <property type="match status" value="1"/>
</dbReference>
<dbReference type="Gene3D" id="3.30.420.40">
    <property type="match status" value="2"/>
</dbReference>
<name>A0A841FU89_9ACTN</name>
<proteinExistence type="inferred from homology"/>
<dbReference type="PANTHER" id="PTHR18964:SF149">
    <property type="entry name" value="BIFUNCTIONAL UDP-N-ACETYLGLUCOSAMINE 2-EPIMERASE_N-ACETYLMANNOSAMINE KINASE"/>
    <property type="match status" value="1"/>
</dbReference>
<dbReference type="RefSeq" id="WP_239122300.1">
    <property type="nucleotide sequence ID" value="NZ_BONT01000077.1"/>
</dbReference>
<dbReference type="InterPro" id="IPR000600">
    <property type="entry name" value="ROK"/>
</dbReference>
<dbReference type="AlphaFoldDB" id="A0A841FU89"/>
<sequence length="317" mass="32122">MSTPAPKEPMGDVVIAIDVGGTLMKCALVSTAGAVLHSVRRPTDRERGPDAIVEAVLNTVGDLAAQAKAFGGNPLAVGLTVPGVIDAAEGVAVYASNLGWRDVPFRALVEAKVGLPAALGHDVRSGALAEYRLGAGRGSEYMLFVAIGTGIAAGFFPRGVGLDGAHGSACEIGHIVVEPGGELCGCGQRGCVEAVASAATIARAYAAATGADIGAAEVAHRAAEGEEAALAVWNRAVDILARGLLTGISLYDPDTIVLGGGLAEARATLFDPLEKSLREKAVAFHTLPRLVRAELGDEAGCIGAALLGMDRLKENSA</sequence>
<dbReference type="CDD" id="cd23763">
    <property type="entry name" value="ASKHA_ATPase_ROK"/>
    <property type="match status" value="1"/>
</dbReference>
<dbReference type="GO" id="GO:0004340">
    <property type="term" value="F:glucokinase activity"/>
    <property type="evidence" value="ECO:0007669"/>
    <property type="project" value="UniProtKB-EC"/>
</dbReference>
<dbReference type="Proteomes" id="UP000548476">
    <property type="component" value="Unassembled WGS sequence"/>
</dbReference>
<dbReference type="Pfam" id="PF00480">
    <property type="entry name" value="ROK"/>
    <property type="match status" value="1"/>
</dbReference>
<comment type="caution">
    <text evidence="2">The sequence shown here is derived from an EMBL/GenBank/DDBJ whole genome shotgun (WGS) entry which is preliminary data.</text>
</comment>
<evidence type="ECO:0000256" key="1">
    <source>
        <dbReference type="ARBA" id="ARBA00006479"/>
    </source>
</evidence>
<comment type="similarity">
    <text evidence="1">Belongs to the ROK (NagC/XylR) family.</text>
</comment>
<dbReference type="PANTHER" id="PTHR18964">
    <property type="entry name" value="ROK (REPRESSOR, ORF, KINASE) FAMILY"/>
    <property type="match status" value="1"/>
</dbReference>
<dbReference type="EC" id="2.7.1.2" evidence="2"/>
<keyword evidence="3" id="KW-1185">Reference proteome</keyword>
<dbReference type="InterPro" id="IPR043129">
    <property type="entry name" value="ATPase_NBD"/>
</dbReference>
<organism evidence="2 3">
    <name type="scientific">Phytomonospora endophytica</name>
    <dbReference type="NCBI Taxonomy" id="714109"/>
    <lineage>
        <taxon>Bacteria</taxon>
        <taxon>Bacillati</taxon>
        <taxon>Actinomycetota</taxon>
        <taxon>Actinomycetes</taxon>
        <taxon>Micromonosporales</taxon>
        <taxon>Micromonosporaceae</taxon>
        <taxon>Phytomonospora</taxon>
    </lineage>
</organism>
<dbReference type="EMBL" id="JACHGT010000021">
    <property type="protein sequence ID" value="MBB6039354.1"/>
    <property type="molecule type" value="Genomic_DNA"/>
</dbReference>
<gene>
    <name evidence="2" type="ORF">HNR73_007248</name>
</gene>
<keyword evidence="2" id="KW-0808">Transferase</keyword>
<protein>
    <submittedName>
        <fullName evidence="2">Glucokinase</fullName>
        <ecNumber evidence="2">2.7.1.2</ecNumber>
    </submittedName>
</protein>
<evidence type="ECO:0000313" key="3">
    <source>
        <dbReference type="Proteomes" id="UP000548476"/>
    </source>
</evidence>
<evidence type="ECO:0000313" key="2">
    <source>
        <dbReference type="EMBL" id="MBB6039354.1"/>
    </source>
</evidence>